<feature type="transmembrane region" description="Helical" evidence="11">
    <location>
        <begin position="16"/>
        <end position="40"/>
    </location>
</feature>
<dbReference type="EMBL" id="KK121138">
    <property type="protein sequence ID" value="KFM79792.1"/>
    <property type="molecule type" value="Genomic_DNA"/>
</dbReference>
<dbReference type="PROSITE" id="PS50262">
    <property type="entry name" value="G_PROTEIN_RECEP_F1_2"/>
    <property type="match status" value="1"/>
</dbReference>
<keyword evidence="4 10" id="KW-0812">Transmembrane</keyword>
<dbReference type="OrthoDB" id="6416613at2759"/>
<feature type="transmembrane region" description="Helical" evidence="11">
    <location>
        <begin position="120"/>
        <end position="141"/>
    </location>
</feature>
<keyword evidence="14" id="KW-1185">Reference proteome</keyword>
<feature type="non-terminal residue" evidence="13">
    <location>
        <position position="192"/>
    </location>
</feature>
<sequence length="192" mass="21577">MNYTVFDNYPPKLLDFAVAFFLLFAILGVTGNCITIGALCKSKKLNLCADILLSGFSMPMSAVTFLERGWHHGETLCKMFPLVRYSNGAVSVFTVIAITINRYILIVHPRIYNRVYSTRNMAIIIIMIWFASLLLLLFPLVEVWGKLGYDPRVGTCTILAVNGKSPKITFYVAAFSIPSLVIIVCYTRIYQV</sequence>
<dbReference type="PROSITE" id="PS00237">
    <property type="entry name" value="G_PROTEIN_RECEP_F1_1"/>
    <property type="match status" value="1"/>
</dbReference>
<dbReference type="SUPFAM" id="SSF81321">
    <property type="entry name" value="Family A G protein-coupled receptor-like"/>
    <property type="match status" value="1"/>
</dbReference>
<evidence type="ECO:0000256" key="7">
    <source>
        <dbReference type="ARBA" id="ARBA00023136"/>
    </source>
</evidence>
<evidence type="ECO:0000313" key="13">
    <source>
        <dbReference type="EMBL" id="KFM79792.1"/>
    </source>
</evidence>
<evidence type="ECO:0000256" key="8">
    <source>
        <dbReference type="ARBA" id="ARBA00023170"/>
    </source>
</evidence>
<evidence type="ECO:0000256" key="4">
    <source>
        <dbReference type="ARBA" id="ARBA00022692"/>
    </source>
</evidence>
<proteinExistence type="inferred from homology"/>
<keyword evidence="7 11" id="KW-0472">Membrane</keyword>
<dbReference type="Proteomes" id="UP000054359">
    <property type="component" value="Unassembled WGS sequence"/>
</dbReference>
<keyword evidence="5 11" id="KW-1133">Transmembrane helix</keyword>
<dbReference type="PANTHER" id="PTHR24228:SF74">
    <property type="entry name" value="G-PROTEIN COUPLED RECEPTORS FAMILY 1 PROFILE DOMAIN-CONTAINING PROTEIN"/>
    <property type="match status" value="1"/>
</dbReference>
<dbReference type="PRINTS" id="PR00237">
    <property type="entry name" value="GPCRRHODOPSN"/>
</dbReference>
<protein>
    <submittedName>
        <fullName evidence="13">G-protein coupled receptor moody</fullName>
    </submittedName>
</protein>
<dbReference type="OMA" id="SHATTMF"/>
<evidence type="ECO:0000313" key="14">
    <source>
        <dbReference type="Proteomes" id="UP000054359"/>
    </source>
</evidence>
<dbReference type="AlphaFoldDB" id="A0A087UR03"/>
<evidence type="ECO:0000256" key="9">
    <source>
        <dbReference type="ARBA" id="ARBA00023224"/>
    </source>
</evidence>
<dbReference type="STRING" id="407821.A0A087UR03"/>
<organism evidence="13 14">
    <name type="scientific">Stegodyphus mimosarum</name>
    <name type="common">African social velvet spider</name>
    <dbReference type="NCBI Taxonomy" id="407821"/>
    <lineage>
        <taxon>Eukaryota</taxon>
        <taxon>Metazoa</taxon>
        <taxon>Ecdysozoa</taxon>
        <taxon>Arthropoda</taxon>
        <taxon>Chelicerata</taxon>
        <taxon>Arachnida</taxon>
        <taxon>Araneae</taxon>
        <taxon>Araneomorphae</taxon>
        <taxon>Entelegynae</taxon>
        <taxon>Eresoidea</taxon>
        <taxon>Eresidae</taxon>
        <taxon>Stegodyphus</taxon>
    </lineage>
</organism>
<evidence type="ECO:0000256" key="2">
    <source>
        <dbReference type="ARBA" id="ARBA00010663"/>
    </source>
</evidence>
<comment type="subcellular location">
    <subcellularLocation>
        <location evidence="1">Cell membrane</location>
        <topology evidence="1">Multi-pass membrane protein</topology>
    </subcellularLocation>
</comment>
<reference evidence="13 14" key="1">
    <citation type="submission" date="2013-11" db="EMBL/GenBank/DDBJ databases">
        <title>Genome sequencing of Stegodyphus mimosarum.</title>
        <authorList>
            <person name="Bechsgaard J."/>
        </authorList>
    </citation>
    <scope>NUCLEOTIDE SEQUENCE [LARGE SCALE GENOMIC DNA]</scope>
</reference>
<dbReference type="GO" id="GO:0005886">
    <property type="term" value="C:plasma membrane"/>
    <property type="evidence" value="ECO:0007669"/>
    <property type="project" value="UniProtKB-SubCell"/>
</dbReference>
<evidence type="ECO:0000256" key="6">
    <source>
        <dbReference type="ARBA" id="ARBA00023040"/>
    </source>
</evidence>
<dbReference type="PANTHER" id="PTHR24228">
    <property type="entry name" value="B2 BRADYKININ RECEPTOR/ANGIOTENSIN II RECEPTOR"/>
    <property type="match status" value="1"/>
</dbReference>
<evidence type="ECO:0000256" key="11">
    <source>
        <dbReference type="SAM" id="Phobius"/>
    </source>
</evidence>
<feature type="transmembrane region" description="Helical" evidence="11">
    <location>
        <begin position="168"/>
        <end position="189"/>
    </location>
</feature>
<name>A0A087UR03_STEMI</name>
<accession>A0A087UR03</accession>
<dbReference type="Gene3D" id="1.20.1070.10">
    <property type="entry name" value="Rhodopsin 7-helix transmembrane proteins"/>
    <property type="match status" value="1"/>
</dbReference>
<dbReference type="Pfam" id="PF00001">
    <property type="entry name" value="7tm_1"/>
    <property type="match status" value="1"/>
</dbReference>
<evidence type="ECO:0000256" key="10">
    <source>
        <dbReference type="RuleBase" id="RU000688"/>
    </source>
</evidence>
<feature type="transmembrane region" description="Helical" evidence="11">
    <location>
        <begin position="86"/>
        <end position="108"/>
    </location>
</feature>
<feature type="domain" description="G-protein coupled receptors family 1 profile" evidence="12">
    <location>
        <begin position="49"/>
        <end position="192"/>
    </location>
</feature>
<evidence type="ECO:0000256" key="3">
    <source>
        <dbReference type="ARBA" id="ARBA00022475"/>
    </source>
</evidence>
<dbReference type="InterPro" id="IPR000276">
    <property type="entry name" value="GPCR_Rhodpsn"/>
</dbReference>
<keyword evidence="9 10" id="KW-0807">Transducer</keyword>
<keyword evidence="3" id="KW-1003">Cell membrane</keyword>
<keyword evidence="6 10" id="KW-0297">G-protein coupled receptor</keyword>
<keyword evidence="8 10" id="KW-0675">Receptor</keyword>
<feature type="transmembrane region" description="Helical" evidence="11">
    <location>
        <begin position="47"/>
        <end position="66"/>
    </location>
</feature>
<dbReference type="InterPro" id="IPR017452">
    <property type="entry name" value="GPCR_Rhodpsn_7TM"/>
</dbReference>
<dbReference type="GO" id="GO:0004930">
    <property type="term" value="F:G protein-coupled receptor activity"/>
    <property type="evidence" value="ECO:0007669"/>
    <property type="project" value="UniProtKB-KW"/>
</dbReference>
<evidence type="ECO:0000259" key="12">
    <source>
        <dbReference type="PROSITE" id="PS50262"/>
    </source>
</evidence>
<evidence type="ECO:0000256" key="5">
    <source>
        <dbReference type="ARBA" id="ARBA00022989"/>
    </source>
</evidence>
<comment type="similarity">
    <text evidence="2 10">Belongs to the G-protein coupled receptor 1 family.</text>
</comment>
<gene>
    <name evidence="13" type="ORF">X975_18883</name>
</gene>
<evidence type="ECO:0000256" key="1">
    <source>
        <dbReference type="ARBA" id="ARBA00004651"/>
    </source>
</evidence>